<name>A0A9Q3IEX8_9BASI</name>
<feature type="non-terminal residue" evidence="2">
    <location>
        <position position="1"/>
    </location>
</feature>
<reference evidence="2" key="1">
    <citation type="submission" date="2021-03" db="EMBL/GenBank/DDBJ databases">
        <title>Draft genome sequence of rust myrtle Austropuccinia psidii MF-1, a brazilian biotype.</title>
        <authorList>
            <person name="Quecine M.C."/>
            <person name="Pachon D.M.R."/>
            <person name="Bonatelli M.L."/>
            <person name="Correr F.H."/>
            <person name="Franceschini L.M."/>
            <person name="Leite T.F."/>
            <person name="Margarido G.R.A."/>
            <person name="Almeida C.A."/>
            <person name="Ferrarezi J.A."/>
            <person name="Labate C.A."/>
        </authorList>
    </citation>
    <scope>NUCLEOTIDE SEQUENCE</scope>
    <source>
        <strain evidence="2">MF-1</strain>
    </source>
</reference>
<organism evidence="2 3">
    <name type="scientific">Austropuccinia psidii MF-1</name>
    <dbReference type="NCBI Taxonomy" id="1389203"/>
    <lineage>
        <taxon>Eukaryota</taxon>
        <taxon>Fungi</taxon>
        <taxon>Dikarya</taxon>
        <taxon>Basidiomycota</taxon>
        <taxon>Pucciniomycotina</taxon>
        <taxon>Pucciniomycetes</taxon>
        <taxon>Pucciniales</taxon>
        <taxon>Sphaerophragmiaceae</taxon>
        <taxon>Austropuccinia</taxon>
    </lineage>
</organism>
<feature type="compositionally biased region" description="Basic and acidic residues" evidence="1">
    <location>
        <begin position="147"/>
        <end position="156"/>
    </location>
</feature>
<sequence length="156" mass="17322">VEVTTPSNQMDLDQDIQVINPKDKNVSPEERHKWRMPELPPVPKVQKLVYGSKAARVGTSPKSLDKHHELISSSEEDHGAQKDTGTSEGLDTHVLQRTSATEKILVQNPKHVIRGPEEEVSPREGKQPSGSSQSIQKQKPTSRTAKKAQENPKDQP</sequence>
<keyword evidence="3" id="KW-1185">Reference proteome</keyword>
<dbReference type="Proteomes" id="UP000765509">
    <property type="component" value="Unassembled WGS sequence"/>
</dbReference>
<dbReference type="AlphaFoldDB" id="A0A9Q3IEX8"/>
<proteinExistence type="predicted"/>
<feature type="compositionally biased region" description="Polar residues" evidence="1">
    <location>
        <begin position="128"/>
        <end position="143"/>
    </location>
</feature>
<feature type="region of interest" description="Disordered" evidence="1">
    <location>
        <begin position="1"/>
        <end position="156"/>
    </location>
</feature>
<feature type="compositionally biased region" description="Basic and acidic residues" evidence="1">
    <location>
        <begin position="114"/>
        <end position="126"/>
    </location>
</feature>
<comment type="caution">
    <text evidence="2">The sequence shown here is derived from an EMBL/GenBank/DDBJ whole genome shotgun (WGS) entry which is preliminary data.</text>
</comment>
<feature type="compositionally biased region" description="Polar residues" evidence="1">
    <location>
        <begin position="1"/>
        <end position="11"/>
    </location>
</feature>
<evidence type="ECO:0000313" key="3">
    <source>
        <dbReference type="Proteomes" id="UP000765509"/>
    </source>
</evidence>
<accession>A0A9Q3IEX8</accession>
<feature type="compositionally biased region" description="Polar residues" evidence="1">
    <location>
        <begin position="83"/>
        <end position="101"/>
    </location>
</feature>
<dbReference type="EMBL" id="AVOT02042566">
    <property type="protein sequence ID" value="MBW0537987.1"/>
    <property type="molecule type" value="Genomic_DNA"/>
</dbReference>
<protein>
    <submittedName>
        <fullName evidence="2">Uncharacterized protein</fullName>
    </submittedName>
</protein>
<feature type="compositionally biased region" description="Basic and acidic residues" evidence="1">
    <location>
        <begin position="21"/>
        <end position="36"/>
    </location>
</feature>
<evidence type="ECO:0000256" key="1">
    <source>
        <dbReference type="SAM" id="MobiDB-lite"/>
    </source>
</evidence>
<gene>
    <name evidence="2" type="ORF">O181_077702</name>
</gene>
<evidence type="ECO:0000313" key="2">
    <source>
        <dbReference type="EMBL" id="MBW0537987.1"/>
    </source>
</evidence>
<feature type="compositionally biased region" description="Basic and acidic residues" evidence="1">
    <location>
        <begin position="63"/>
        <end position="81"/>
    </location>
</feature>